<dbReference type="KEGG" id="lacs:H4075_03500"/>
<gene>
    <name evidence="3" type="ORF">H4075_03500</name>
</gene>
<dbReference type="EMBL" id="CP060007">
    <property type="protein sequence ID" value="QNA45281.1"/>
    <property type="molecule type" value="Genomic_DNA"/>
</dbReference>
<dbReference type="InterPro" id="IPR052893">
    <property type="entry name" value="TCS_response_regulator"/>
</dbReference>
<dbReference type="Proteomes" id="UP000515344">
    <property type="component" value="Chromosome"/>
</dbReference>
<reference evidence="4" key="1">
    <citation type="submission" date="2020-08" db="EMBL/GenBank/DDBJ databases">
        <title>Lacibacter sp. S13-6-6 genome sequencing.</title>
        <authorList>
            <person name="Jin L."/>
        </authorList>
    </citation>
    <scope>NUCLEOTIDE SEQUENCE [LARGE SCALE GENOMIC DNA]</scope>
    <source>
        <strain evidence="4">S13-6-6</strain>
    </source>
</reference>
<dbReference type="InterPro" id="IPR011006">
    <property type="entry name" value="CheY-like_superfamily"/>
</dbReference>
<dbReference type="Pfam" id="PF00072">
    <property type="entry name" value="Response_reg"/>
    <property type="match status" value="1"/>
</dbReference>
<dbReference type="Gene3D" id="3.40.50.2300">
    <property type="match status" value="1"/>
</dbReference>
<keyword evidence="1" id="KW-0597">Phosphoprotein</keyword>
<evidence type="ECO:0000313" key="4">
    <source>
        <dbReference type="Proteomes" id="UP000515344"/>
    </source>
</evidence>
<evidence type="ECO:0000256" key="1">
    <source>
        <dbReference type="PROSITE-ProRule" id="PRU00169"/>
    </source>
</evidence>
<dbReference type="SUPFAM" id="SSF52172">
    <property type="entry name" value="CheY-like"/>
    <property type="match status" value="1"/>
</dbReference>
<feature type="modified residue" description="4-aspartylphosphate" evidence="1">
    <location>
        <position position="63"/>
    </location>
</feature>
<proteinExistence type="predicted"/>
<evidence type="ECO:0000313" key="3">
    <source>
        <dbReference type="EMBL" id="QNA45281.1"/>
    </source>
</evidence>
<dbReference type="CDD" id="cd17557">
    <property type="entry name" value="REC_Rcp-like"/>
    <property type="match status" value="1"/>
</dbReference>
<protein>
    <submittedName>
        <fullName evidence="3">Response regulator</fullName>
    </submittedName>
</protein>
<keyword evidence="4" id="KW-1185">Reference proteome</keyword>
<name>A0A7G5XIH8_9BACT</name>
<dbReference type="PROSITE" id="PS50110">
    <property type="entry name" value="RESPONSE_REGULATORY"/>
    <property type="match status" value="1"/>
</dbReference>
<dbReference type="RefSeq" id="WP_182804193.1">
    <property type="nucleotide sequence ID" value="NZ_CP060007.1"/>
</dbReference>
<dbReference type="PANTHER" id="PTHR44520">
    <property type="entry name" value="RESPONSE REGULATOR RCP1-RELATED"/>
    <property type="match status" value="1"/>
</dbReference>
<evidence type="ECO:0000259" key="2">
    <source>
        <dbReference type="PROSITE" id="PS50110"/>
    </source>
</evidence>
<accession>A0A7G5XIH8</accession>
<feature type="domain" description="Response regulatory" evidence="2">
    <location>
        <begin position="5"/>
        <end position="130"/>
    </location>
</feature>
<sequence length="144" mass="16520">MKEIEVLLVEDNQGDVLLTREAFISWKVKNNIITLNDGEEALRYLNREQPYNGVVMPDLIILDINLPKVDGKEVLKFIKSSDELKHLPVVIFTSSCYEGDLQEIADSKADHYIQKPVELSSYFDAIRSIQNFWMNSLKSGTNEK</sequence>
<organism evidence="3 4">
    <name type="scientific">Lacibacter sediminis</name>
    <dbReference type="NCBI Taxonomy" id="2760713"/>
    <lineage>
        <taxon>Bacteria</taxon>
        <taxon>Pseudomonadati</taxon>
        <taxon>Bacteroidota</taxon>
        <taxon>Chitinophagia</taxon>
        <taxon>Chitinophagales</taxon>
        <taxon>Chitinophagaceae</taxon>
        <taxon>Lacibacter</taxon>
    </lineage>
</organism>
<dbReference type="PANTHER" id="PTHR44520:SF2">
    <property type="entry name" value="RESPONSE REGULATOR RCP1"/>
    <property type="match status" value="1"/>
</dbReference>
<dbReference type="SMART" id="SM00448">
    <property type="entry name" value="REC"/>
    <property type="match status" value="1"/>
</dbReference>
<dbReference type="InterPro" id="IPR001789">
    <property type="entry name" value="Sig_transdc_resp-reg_receiver"/>
</dbReference>
<dbReference type="AlphaFoldDB" id="A0A7G5XIH8"/>
<dbReference type="GO" id="GO:0000160">
    <property type="term" value="P:phosphorelay signal transduction system"/>
    <property type="evidence" value="ECO:0007669"/>
    <property type="project" value="InterPro"/>
</dbReference>